<feature type="domain" description="Peptidase S1" evidence="13">
    <location>
        <begin position="24"/>
        <end position="255"/>
    </location>
</feature>
<evidence type="ECO:0000256" key="6">
    <source>
        <dbReference type="ARBA" id="ARBA00022825"/>
    </source>
</evidence>
<comment type="function">
    <text evidence="9">Fibrinolytic activity; shows preferential cleavage of Arg-Gly bonds in all three fibrinogen chains. Contact with the caterpillars causes severe bleeding, due the anticoagulant effect of the protein.</text>
</comment>
<keyword evidence="4 11" id="KW-0645">Protease</keyword>
<dbReference type="GO" id="GO:0090729">
    <property type="term" value="F:toxin activity"/>
    <property type="evidence" value="ECO:0007669"/>
    <property type="project" value="UniProtKB-KW"/>
</dbReference>
<protein>
    <recommendedName>
        <fullName evidence="13">Peptidase S1 domain-containing protein</fullName>
    </recommendedName>
</protein>
<dbReference type="PROSITE" id="PS50240">
    <property type="entry name" value="TRYPSIN_DOM"/>
    <property type="match status" value="1"/>
</dbReference>
<dbReference type="AlphaFoldDB" id="A0A9P0FWH9"/>
<dbReference type="PANTHER" id="PTHR24276:SF91">
    <property type="entry name" value="AT26814P-RELATED"/>
    <property type="match status" value="1"/>
</dbReference>
<evidence type="ECO:0000256" key="9">
    <source>
        <dbReference type="ARBA" id="ARBA00055534"/>
    </source>
</evidence>
<dbReference type="PROSITE" id="PS00134">
    <property type="entry name" value="TRYPSIN_HIS"/>
    <property type="match status" value="1"/>
</dbReference>
<dbReference type="CDD" id="cd00190">
    <property type="entry name" value="Tryp_SPc"/>
    <property type="match status" value="1"/>
</dbReference>
<feature type="chain" id="PRO_5040421793" description="Peptidase S1 domain-containing protein" evidence="12">
    <location>
        <begin position="17"/>
        <end position="255"/>
    </location>
</feature>
<dbReference type="FunFam" id="2.40.10.10:FF:000068">
    <property type="entry name" value="transmembrane protease serine 2"/>
    <property type="match status" value="1"/>
</dbReference>
<evidence type="ECO:0000256" key="4">
    <source>
        <dbReference type="ARBA" id="ARBA00022670"/>
    </source>
</evidence>
<dbReference type="InterPro" id="IPR033116">
    <property type="entry name" value="TRYPSIN_SER"/>
</dbReference>
<keyword evidence="7" id="KW-1015">Disulfide bond</keyword>
<dbReference type="InterPro" id="IPR050430">
    <property type="entry name" value="Peptidase_S1"/>
</dbReference>
<dbReference type="PRINTS" id="PR00722">
    <property type="entry name" value="CHYMOTRYPSIN"/>
</dbReference>
<accession>A0A9P0FWH9</accession>
<dbReference type="GO" id="GO:0006508">
    <property type="term" value="P:proteolysis"/>
    <property type="evidence" value="ECO:0007669"/>
    <property type="project" value="UniProtKB-KW"/>
</dbReference>
<keyword evidence="6 11" id="KW-0720">Serine protease</keyword>
<dbReference type="OrthoDB" id="9425590at2759"/>
<gene>
    <name evidence="14" type="ORF">CINC_LOCUS5865</name>
</gene>
<dbReference type="PANTHER" id="PTHR24276">
    <property type="entry name" value="POLYSERASE-RELATED"/>
    <property type="match status" value="1"/>
</dbReference>
<dbReference type="SUPFAM" id="SSF50494">
    <property type="entry name" value="Trypsin-like serine proteases"/>
    <property type="match status" value="1"/>
</dbReference>
<evidence type="ECO:0000313" key="14">
    <source>
        <dbReference type="EMBL" id="CAH0592705.1"/>
    </source>
</evidence>
<keyword evidence="5 11" id="KW-0378">Hydrolase</keyword>
<dbReference type="InterPro" id="IPR018114">
    <property type="entry name" value="TRYPSIN_HIS"/>
</dbReference>
<keyword evidence="10" id="KW-1205">Fibrinolytic toxin</keyword>
<dbReference type="PROSITE" id="PS00135">
    <property type="entry name" value="TRYPSIN_SER"/>
    <property type="match status" value="1"/>
</dbReference>
<keyword evidence="8" id="KW-1199">Hemostasis impairing toxin</keyword>
<evidence type="ECO:0000256" key="1">
    <source>
        <dbReference type="ARBA" id="ARBA00004239"/>
    </source>
</evidence>
<keyword evidence="15" id="KW-1185">Reference proteome</keyword>
<evidence type="ECO:0000256" key="12">
    <source>
        <dbReference type="SAM" id="SignalP"/>
    </source>
</evidence>
<dbReference type="GO" id="GO:0004252">
    <property type="term" value="F:serine-type endopeptidase activity"/>
    <property type="evidence" value="ECO:0007669"/>
    <property type="project" value="InterPro"/>
</dbReference>
<evidence type="ECO:0000259" key="13">
    <source>
        <dbReference type="PROSITE" id="PS50240"/>
    </source>
</evidence>
<dbReference type="Gene3D" id="2.40.10.10">
    <property type="entry name" value="Trypsin-like serine proteases"/>
    <property type="match status" value="1"/>
</dbReference>
<evidence type="ECO:0000256" key="5">
    <source>
        <dbReference type="ARBA" id="ARBA00022801"/>
    </source>
</evidence>
<dbReference type="Proteomes" id="UP001154114">
    <property type="component" value="Chromosome 2"/>
</dbReference>
<evidence type="ECO:0000256" key="2">
    <source>
        <dbReference type="ARBA" id="ARBA00007664"/>
    </source>
</evidence>
<keyword evidence="12" id="KW-0732">Signal</keyword>
<comment type="similarity">
    <text evidence="2">Belongs to the peptidase S1 family.</text>
</comment>
<dbReference type="InterPro" id="IPR001314">
    <property type="entry name" value="Peptidase_S1A"/>
</dbReference>
<dbReference type="InterPro" id="IPR001254">
    <property type="entry name" value="Trypsin_dom"/>
</dbReference>
<evidence type="ECO:0000256" key="3">
    <source>
        <dbReference type="ARBA" id="ARBA00022656"/>
    </source>
</evidence>
<evidence type="ECO:0000256" key="11">
    <source>
        <dbReference type="RuleBase" id="RU363034"/>
    </source>
</evidence>
<proteinExistence type="inferred from homology"/>
<dbReference type="EMBL" id="LR824005">
    <property type="protein sequence ID" value="CAH0592705.1"/>
    <property type="molecule type" value="Genomic_DNA"/>
</dbReference>
<keyword evidence="3" id="KW-0800">Toxin</keyword>
<evidence type="ECO:0000313" key="15">
    <source>
        <dbReference type="Proteomes" id="UP001154114"/>
    </source>
</evidence>
<dbReference type="Pfam" id="PF00089">
    <property type="entry name" value="Trypsin"/>
    <property type="match status" value="1"/>
</dbReference>
<feature type="signal peptide" evidence="12">
    <location>
        <begin position="1"/>
        <end position="16"/>
    </location>
</feature>
<comment type="subcellular location">
    <subcellularLocation>
        <location evidence="1">Secreted</location>
        <location evidence="1">Extracellular space</location>
    </subcellularLocation>
</comment>
<reference evidence="14" key="1">
    <citation type="submission" date="2021-12" db="EMBL/GenBank/DDBJ databases">
        <authorList>
            <person name="King R."/>
        </authorList>
    </citation>
    <scope>NUCLEOTIDE SEQUENCE</scope>
</reference>
<dbReference type="InterPro" id="IPR043504">
    <property type="entry name" value="Peptidase_S1_PA_chymotrypsin"/>
</dbReference>
<dbReference type="FunFam" id="2.40.10.10:FF:000036">
    <property type="entry name" value="Trypsin beta"/>
    <property type="match status" value="1"/>
</dbReference>
<evidence type="ECO:0000256" key="7">
    <source>
        <dbReference type="ARBA" id="ARBA00023157"/>
    </source>
</evidence>
<dbReference type="SMART" id="SM00020">
    <property type="entry name" value="Tryp_SPc"/>
    <property type="match status" value="1"/>
</dbReference>
<organism evidence="14 15">
    <name type="scientific">Chrysodeixis includens</name>
    <name type="common">Soybean looper</name>
    <name type="synonym">Pseudoplusia includens</name>
    <dbReference type="NCBI Taxonomy" id="689277"/>
    <lineage>
        <taxon>Eukaryota</taxon>
        <taxon>Metazoa</taxon>
        <taxon>Ecdysozoa</taxon>
        <taxon>Arthropoda</taxon>
        <taxon>Hexapoda</taxon>
        <taxon>Insecta</taxon>
        <taxon>Pterygota</taxon>
        <taxon>Neoptera</taxon>
        <taxon>Endopterygota</taxon>
        <taxon>Lepidoptera</taxon>
        <taxon>Glossata</taxon>
        <taxon>Ditrysia</taxon>
        <taxon>Noctuoidea</taxon>
        <taxon>Noctuidae</taxon>
        <taxon>Plusiinae</taxon>
        <taxon>Chrysodeixis</taxon>
    </lineage>
</organism>
<dbReference type="GO" id="GO:0005576">
    <property type="term" value="C:extracellular region"/>
    <property type="evidence" value="ECO:0007669"/>
    <property type="project" value="UniProtKB-SubCell"/>
</dbReference>
<evidence type="ECO:0000256" key="10">
    <source>
        <dbReference type="ARBA" id="ARBA00084094"/>
    </source>
</evidence>
<sequence length="255" mass="26982">MHVCILIALSIAAVTAVPSNPQRIIGGSLTTIQEYPSITALLYTPDWSNFFQACGGTIINNRSILTAAHCVVGDAVGRWRARAGSTFASSGGVVYNTASIIIHPNFSASTRNSDIAILRMTPTISFSNVVQAASIAGPNYNLVDWNVVWAAGWGRISPNGPQSEQLRHVQFWVVNQAACSSRYGFVGFSITANMVCTGFLDIGGRDTCAGDSGGPIYHNGVVVGVCSFGIQCGSPEFPGVNTRVSNFSNWVQSNA</sequence>
<dbReference type="InterPro" id="IPR009003">
    <property type="entry name" value="Peptidase_S1_PA"/>
</dbReference>
<evidence type="ECO:0000256" key="8">
    <source>
        <dbReference type="ARBA" id="ARBA00023240"/>
    </source>
</evidence>
<name>A0A9P0FWH9_CHRIL</name>